<dbReference type="EMBL" id="VWSH01000001">
    <property type="protein sequence ID" value="KAA5536948.1"/>
    <property type="molecule type" value="Genomic_DNA"/>
</dbReference>
<comment type="caution">
    <text evidence="1">The sequence shown here is derived from an EMBL/GenBank/DDBJ whole genome shotgun (WGS) entry which is preliminary data.</text>
</comment>
<accession>A0A5M6CNY9</accession>
<dbReference type="Proteomes" id="UP000323632">
    <property type="component" value="Unassembled WGS sequence"/>
</dbReference>
<name>A0A5M6CNY9_9BACT</name>
<proteinExistence type="predicted"/>
<dbReference type="AlphaFoldDB" id="A0A5M6CNY9"/>
<evidence type="ECO:0000313" key="2">
    <source>
        <dbReference type="Proteomes" id="UP000323632"/>
    </source>
</evidence>
<sequence length="149" mass="16057">MKASDIRIYFCSAVMLMICVLSCRHKTTCETEEQKIKTNIASISGPAHINVGEQATITIGAVNNAGLCVKGATADISNIGFDTLLVTAALRYTNDDVTEDCNCKTDSVIYTLIYFKPLDSGTYHIVTQIDSNISTAIPEKVAGYSITAH</sequence>
<protein>
    <submittedName>
        <fullName evidence="1">Uncharacterized protein</fullName>
    </submittedName>
</protein>
<organism evidence="1 2">
    <name type="scientific">Taibaiella lutea</name>
    <dbReference type="NCBI Taxonomy" id="2608001"/>
    <lineage>
        <taxon>Bacteria</taxon>
        <taxon>Pseudomonadati</taxon>
        <taxon>Bacteroidota</taxon>
        <taxon>Chitinophagia</taxon>
        <taxon>Chitinophagales</taxon>
        <taxon>Chitinophagaceae</taxon>
        <taxon>Taibaiella</taxon>
    </lineage>
</organism>
<reference evidence="1 2" key="1">
    <citation type="submission" date="2019-09" db="EMBL/GenBank/DDBJ databases">
        <title>Genome sequence and assembly of Taibaiella sp.</title>
        <authorList>
            <person name="Chhetri G."/>
        </authorList>
    </citation>
    <scope>NUCLEOTIDE SEQUENCE [LARGE SCALE GENOMIC DNA]</scope>
    <source>
        <strain evidence="1 2">KVB11</strain>
    </source>
</reference>
<evidence type="ECO:0000313" key="1">
    <source>
        <dbReference type="EMBL" id="KAA5536948.1"/>
    </source>
</evidence>
<gene>
    <name evidence="1" type="ORF">F0919_04550</name>
</gene>
<dbReference type="RefSeq" id="WP_150031525.1">
    <property type="nucleotide sequence ID" value="NZ_VWSH01000001.1"/>
</dbReference>
<keyword evidence="2" id="KW-1185">Reference proteome</keyword>